<comment type="caution">
    <text evidence="2">The sequence shown here is derived from an EMBL/GenBank/DDBJ whole genome shotgun (WGS) entry which is preliminary data.</text>
</comment>
<dbReference type="AlphaFoldDB" id="A0A7C3PL17"/>
<feature type="compositionally biased region" description="Polar residues" evidence="1">
    <location>
        <begin position="138"/>
        <end position="159"/>
    </location>
</feature>
<dbReference type="EMBL" id="DSRU01000328">
    <property type="protein sequence ID" value="HFN00537.1"/>
    <property type="molecule type" value="Genomic_DNA"/>
</dbReference>
<proteinExistence type="predicted"/>
<organism evidence="2">
    <name type="scientific">Oscillatoriales cyanobacterium SpSt-418</name>
    <dbReference type="NCBI Taxonomy" id="2282169"/>
    <lineage>
        <taxon>Bacteria</taxon>
        <taxon>Bacillati</taxon>
        <taxon>Cyanobacteriota</taxon>
        <taxon>Cyanophyceae</taxon>
        <taxon>Oscillatoriophycideae</taxon>
        <taxon>Oscillatoriales</taxon>
    </lineage>
</organism>
<feature type="region of interest" description="Disordered" evidence="1">
    <location>
        <begin position="136"/>
        <end position="188"/>
    </location>
</feature>
<evidence type="ECO:0000256" key="1">
    <source>
        <dbReference type="SAM" id="MobiDB-lite"/>
    </source>
</evidence>
<sequence>MNQEVIQSFLNLQGIAGIALIDGRSRPYFCGIDQALNFQQKEALAQGILQVIETIPEGFDSFEFQFTGHDVYIYKLKHGIVLLVLTNHSLVYAEYLKIIKDLKATLQEDIANAIATFRLIAGNMTLSGIDYSKMGQRDPNTAATSSPSVVRSSQATTNPPVTPSPSQESAVSSPAVSSSPVASAKPTSSAPSLKEVVAAFNQLSQFTADYLGPHVISNYWKSTRPDDDWLAQFQVDRTARFNLDPAIASNAQQPVIPSESELIQTWVAAFIKRCTVVIRDFPALVEQKALTDAQKVILLKRP</sequence>
<evidence type="ECO:0000313" key="2">
    <source>
        <dbReference type="EMBL" id="HFN00537.1"/>
    </source>
</evidence>
<reference evidence="2" key="1">
    <citation type="journal article" date="2020" name="mSystems">
        <title>Genome- and Community-Level Interaction Insights into Carbon Utilization and Element Cycling Functions of Hydrothermarchaeota in Hydrothermal Sediment.</title>
        <authorList>
            <person name="Zhou Z."/>
            <person name="Liu Y."/>
            <person name="Xu W."/>
            <person name="Pan J."/>
            <person name="Luo Z.H."/>
            <person name="Li M."/>
        </authorList>
    </citation>
    <scope>NUCLEOTIDE SEQUENCE [LARGE SCALE GENOMIC DNA]</scope>
    <source>
        <strain evidence="2">SpSt-418</strain>
    </source>
</reference>
<name>A0A7C3PL17_9CYAN</name>
<protein>
    <submittedName>
        <fullName evidence="2">Uncharacterized protein</fullName>
    </submittedName>
</protein>
<gene>
    <name evidence="2" type="ORF">ENR64_22870</name>
</gene>
<feature type="compositionally biased region" description="Low complexity" evidence="1">
    <location>
        <begin position="164"/>
        <end position="188"/>
    </location>
</feature>
<accession>A0A7C3PL17</accession>